<protein>
    <submittedName>
        <fullName evidence="1">Uncharacterized protein</fullName>
    </submittedName>
</protein>
<dbReference type="AlphaFoldDB" id="A0A9D2KNT3"/>
<evidence type="ECO:0000313" key="2">
    <source>
        <dbReference type="Proteomes" id="UP000823821"/>
    </source>
</evidence>
<organism evidence="1 2">
    <name type="scientific">Candidatus Desulfovibrio intestinavium</name>
    <dbReference type="NCBI Taxonomy" id="2838534"/>
    <lineage>
        <taxon>Bacteria</taxon>
        <taxon>Pseudomonadati</taxon>
        <taxon>Thermodesulfobacteriota</taxon>
        <taxon>Desulfovibrionia</taxon>
        <taxon>Desulfovibrionales</taxon>
        <taxon>Desulfovibrionaceae</taxon>
        <taxon>Desulfovibrio</taxon>
    </lineage>
</organism>
<accession>A0A9D2KNT3</accession>
<reference evidence="1" key="1">
    <citation type="journal article" date="2021" name="PeerJ">
        <title>Extensive microbial diversity within the chicken gut microbiome revealed by metagenomics and culture.</title>
        <authorList>
            <person name="Gilroy R."/>
            <person name="Ravi A."/>
            <person name="Getino M."/>
            <person name="Pursley I."/>
            <person name="Horton D.L."/>
            <person name="Alikhan N.F."/>
            <person name="Baker D."/>
            <person name="Gharbi K."/>
            <person name="Hall N."/>
            <person name="Watson M."/>
            <person name="Adriaenssens E.M."/>
            <person name="Foster-Nyarko E."/>
            <person name="Jarju S."/>
            <person name="Secka A."/>
            <person name="Antonio M."/>
            <person name="Oren A."/>
            <person name="Chaudhuri R.R."/>
            <person name="La Ragione R."/>
            <person name="Hildebrand F."/>
            <person name="Pallen M.J."/>
        </authorList>
    </citation>
    <scope>NUCLEOTIDE SEQUENCE</scope>
    <source>
        <strain evidence="1">5032</strain>
    </source>
</reference>
<dbReference type="EMBL" id="DWZD01000005">
    <property type="protein sequence ID" value="HJA78012.1"/>
    <property type="molecule type" value="Genomic_DNA"/>
</dbReference>
<sequence length="71" mass="7999">MLLAPHCAYCGSRRTILSDSPHISPWKKLFAVLHRLSAQPPARGLHFVICKDCRKISLLQFARTPCARGQQ</sequence>
<evidence type="ECO:0000313" key="1">
    <source>
        <dbReference type="EMBL" id="HJA78012.1"/>
    </source>
</evidence>
<comment type="caution">
    <text evidence="1">The sequence shown here is derived from an EMBL/GenBank/DDBJ whole genome shotgun (WGS) entry which is preliminary data.</text>
</comment>
<reference evidence="1" key="2">
    <citation type="submission" date="2021-04" db="EMBL/GenBank/DDBJ databases">
        <authorList>
            <person name="Gilroy R."/>
        </authorList>
    </citation>
    <scope>NUCLEOTIDE SEQUENCE</scope>
    <source>
        <strain evidence="1">5032</strain>
    </source>
</reference>
<dbReference type="Proteomes" id="UP000823821">
    <property type="component" value="Unassembled WGS sequence"/>
</dbReference>
<gene>
    <name evidence="1" type="ORF">H9784_00350</name>
</gene>
<proteinExistence type="predicted"/>
<name>A0A9D2KNT3_9BACT</name>